<proteinExistence type="predicted"/>
<sequence>WSYNSSIDIKHPYKVKGGDLIGKVGKLSENGGWVPHVHVEVYRGDSQHFNTKRIGKYIMDPNQSSEQFKTKGYRVFSNLKGIGVYSAMHSSKERINALFNGGQYKIKNKTRIVEKSKSFKERNGLIDPNLIYKLWTPQSKNYELK</sequence>
<evidence type="ECO:0000313" key="2">
    <source>
        <dbReference type="Proteomes" id="UP000294192"/>
    </source>
</evidence>
<gene>
    <name evidence="1" type="ORF">C4B24_05140</name>
</gene>
<accession>A0A4R0XIJ2</accession>
<evidence type="ECO:0000313" key="1">
    <source>
        <dbReference type="EMBL" id="TCG10234.1"/>
    </source>
</evidence>
<dbReference type="AlphaFoldDB" id="A0A4R0XIJ2"/>
<dbReference type="InterPro" id="IPR011055">
    <property type="entry name" value="Dup_hybrid_motif"/>
</dbReference>
<comment type="caution">
    <text evidence="1">The sequence shown here is derived from an EMBL/GenBank/DDBJ whole genome shotgun (WGS) entry which is preliminary data.</text>
</comment>
<protein>
    <recommendedName>
        <fullName evidence="3">Peptidase M23 domain-containing protein</fullName>
    </recommendedName>
</protein>
<evidence type="ECO:0008006" key="3">
    <source>
        <dbReference type="Google" id="ProtNLM"/>
    </source>
</evidence>
<dbReference type="Proteomes" id="UP000294192">
    <property type="component" value="Unassembled WGS sequence"/>
</dbReference>
<name>A0A4R0XIJ2_9MOLU</name>
<dbReference type="Gene3D" id="2.70.70.10">
    <property type="entry name" value="Glucose Permease (Domain IIA)"/>
    <property type="match status" value="1"/>
</dbReference>
<feature type="non-terminal residue" evidence="1">
    <location>
        <position position="1"/>
    </location>
</feature>
<dbReference type="RefSeq" id="WP_394343197.1">
    <property type="nucleotide sequence ID" value="NZ_PSZO01000125.1"/>
</dbReference>
<keyword evidence="2" id="KW-1185">Reference proteome</keyword>
<organism evidence="1 2">
    <name type="scientific">Mycoplasma marinum</name>
    <dbReference type="NCBI Taxonomy" id="1937190"/>
    <lineage>
        <taxon>Bacteria</taxon>
        <taxon>Bacillati</taxon>
        <taxon>Mycoplasmatota</taxon>
        <taxon>Mollicutes</taxon>
        <taxon>Mycoplasmataceae</taxon>
        <taxon>Mycoplasma</taxon>
    </lineage>
</organism>
<dbReference type="EMBL" id="PSZO01000125">
    <property type="protein sequence ID" value="TCG10234.1"/>
    <property type="molecule type" value="Genomic_DNA"/>
</dbReference>
<reference evidence="1 2" key="1">
    <citation type="submission" date="2018-02" db="EMBL/GenBank/DDBJ databases">
        <title>Mycoplasma marinum and Mycoplasma todarodis sp. nov., moderately halophilic and psychrotolerant mycoplasmas isolated from cephalopods.</title>
        <authorList>
            <person name="Viver T."/>
        </authorList>
    </citation>
    <scope>NUCLEOTIDE SEQUENCE [LARGE SCALE GENOMIC DNA]</scope>
    <source>
        <strain evidence="1 2">PE</strain>
    </source>
</reference>